<reference evidence="6" key="2">
    <citation type="journal article" date="2014" name="BMC Genomics">
        <title>A genomic perspective to assessing quality of mass-reared SIT flies used in Mediterranean fruit fly (Ceratitis capitata) eradication in California.</title>
        <authorList>
            <person name="Calla B."/>
            <person name="Hall B."/>
            <person name="Hou S."/>
            <person name="Geib S.M."/>
        </authorList>
    </citation>
    <scope>NUCLEOTIDE SEQUENCE</scope>
</reference>
<dbReference type="GO" id="GO:0008289">
    <property type="term" value="F:lipid binding"/>
    <property type="evidence" value="ECO:0007669"/>
    <property type="project" value="InterPro"/>
</dbReference>
<dbReference type="InterPro" id="IPR000198">
    <property type="entry name" value="RhoGAP_dom"/>
</dbReference>
<name>W8AR19_CERCA</name>
<dbReference type="SMART" id="SM00234">
    <property type="entry name" value="START"/>
    <property type="match status" value="1"/>
</dbReference>
<evidence type="ECO:0000256" key="2">
    <source>
        <dbReference type="ARBA" id="ARBA00022553"/>
    </source>
</evidence>
<dbReference type="EMBL" id="GAMC01018053">
    <property type="protein sequence ID" value="JAB88502.1"/>
    <property type="molecule type" value="mRNA"/>
</dbReference>
<dbReference type="PROSITE" id="PS50238">
    <property type="entry name" value="RHOGAP"/>
    <property type="match status" value="1"/>
</dbReference>
<dbReference type="Gene3D" id="3.30.530.20">
    <property type="match status" value="1"/>
</dbReference>
<feature type="domain" description="Rho-GAP" evidence="4">
    <location>
        <begin position="1152"/>
        <end position="1362"/>
    </location>
</feature>
<dbReference type="PROSITE" id="PS50848">
    <property type="entry name" value="START"/>
    <property type="match status" value="1"/>
</dbReference>
<keyword evidence="1" id="KW-0343">GTPase activation</keyword>
<protein>
    <submittedName>
        <fullName evidence="6">StAR-related lipid transfer protein 13</fullName>
    </submittedName>
</protein>
<feature type="region of interest" description="Disordered" evidence="3">
    <location>
        <begin position="312"/>
        <end position="353"/>
    </location>
</feature>
<dbReference type="Pfam" id="PF01852">
    <property type="entry name" value="START"/>
    <property type="match status" value="1"/>
</dbReference>
<feature type="compositionally biased region" description="Basic and acidic residues" evidence="3">
    <location>
        <begin position="379"/>
        <end position="392"/>
    </location>
</feature>
<dbReference type="GO" id="GO:0005096">
    <property type="term" value="F:GTPase activator activity"/>
    <property type="evidence" value="ECO:0007669"/>
    <property type="project" value="UniProtKB-KW"/>
</dbReference>
<dbReference type="GO" id="GO:0035023">
    <property type="term" value="P:regulation of Rho protein signal transduction"/>
    <property type="evidence" value="ECO:0007669"/>
    <property type="project" value="TreeGrafter"/>
</dbReference>
<organism evidence="6">
    <name type="scientific">Ceratitis capitata</name>
    <name type="common">Mediterranean fruit fly</name>
    <name type="synonym">Tephritis capitata</name>
    <dbReference type="NCBI Taxonomy" id="7213"/>
    <lineage>
        <taxon>Eukaryota</taxon>
        <taxon>Metazoa</taxon>
        <taxon>Ecdysozoa</taxon>
        <taxon>Arthropoda</taxon>
        <taxon>Hexapoda</taxon>
        <taxon>Insecta</taxon>
        <taxon>Pterygota</taxon>
        <taxon>Neoptera</taxon>
        <taxon>Endopterygota</taxon>
        <taxon>Diptera</taxon>
        <taxon>Brachycera</taxon>
        <taxon>Muscomorpha</taxon>
        <taxon>Tephritoidea</taxon>
        <taxon>Tephritidae</taxon>
        <taxon>Ceratitis</taxon>
        <taxon>Ceratitis</taxon>
    </lineage>
</organism>
<dbReference type="Pfam" id="PF00620">
    <property type="entry name" value="RhoGAP"/>
    <property type="match status" value="1"/>
</dbReference>
<accession>W8AR19</accession>
<dbReference type="SUPFAM" id="SSF48350">
    <property type="entry name" value="GTPase activation domain, GAP"/>
    <property type="match status" value="1"/>
</dbReference>
<dbReference type="SUPFAM" id="SSF55961">
    <property type="entry name" value="Bet v1-like"/>
    <property type="match status" value="1"/>
</dbReference>
<evidence type="ECO:0000313" key="6">
    <source>
        <dbReference type="EMBL" id="JAB88502.1"/>
    </source>
</evidence>
<dbReference type="GO" id="GO:0007165">
    <property type="term" value="P:signal transduction"/>
    <property type="evidence" value="ECO:0007669"/>
    <property type="project" value="InterPro"/>
</dbReference>
<feature type="compositionally biased region" description="Low complexity" evidence="3">
    <location>
        <begin position="944"/>
        <end position="955"/>
    </location>
</feature>
<dbReference type="SMART" id="SM00324">
    <property type="entry name" value="RhoGAP"/>
    <property type="match status" value="1"/>
</dbReference>
<feature type="region of interest" description="Disordered" evidence="3">
    <location>
        <begin position="369"/>
        <end position="396"/>
    </location>
</feature>
<feature type="region of interest" description="Disordered" evidence="3">
    <location>
        <begin position="210"/>
        <end position="265"/>
    </location>
</feature>
<dbReference type="CDD" id="cd09538">
    <property type="entry name" value="SAM_DLC1_2-like"/>
    <property type="match status" value="1"/>
</dbReference>
<feature type="region of interest" description="Disordered" evidence="3">
    <location>
        <begin position="445"/>
        <end position="471"/>
    </location>
</feature>
<feature type="compositionally biased region" description="Low complexity" evidence="3">
    <location>
        <begin position="230"/>
        <end position="251"/>
    </location>
</feature>
<proteinExistence type="evidence at transcript level"/>
<dbReference type="GO" id="GO:0030036">
    <property type="term" value="P:actin cytoskeleton organization"/>
    <property type="evidence" value="ECO:0007669"/>
    <property type="project" value="TreeGrafter"/>
</dbReference>
<evidence type="ECO:0000259" key="5">
    <source>
        <dbReference type="PROSITE" id="PS50848"/>
    </source>
</evidence>
<dbReference type="OrthoDB" id="10003330at2759"/>
<dbReference type="InterPro" id="IPR002913">
    <property type="entry name" value="START_lipid-bd_dom"/>
</dbReference>
<feature type="compositionally biased region" description="Polar residues" evidence="3">
    <location>
        <begin position="897"/>
        <end position="919"/>
    </location>
</feature>
<feature type="region of interest" description="Disordered" evidence="3">
    <location>
        <begin position="746"/>
        <end position="804"/>
    </location>
</feature>
<keyword evidence="2" id="KW-0597">Phosphoprotein</keyword>
<feature type="compositionally biased region" description="Basic and acidic residues" evidence="3">
    <location>
        <begin position="1041"/>
        <end position="1052"/>
    </location>
</feature>
<feature type="compositionally biased region" description="Basic and acidic residues" evidence="3">
    <location>
        <begin position="752"/>
        <end position="767"/>
    </location>
</feature>
<dbReference type="Gene3D" id="1.10.555.10">
    <property type="entry name" value="Rho GTPase activation protein"/>
    <property type="match status" value="1"/>
</dbReference>
<feature type="compositionally biased region" description="Polar residues" evidence="3">
    <location>
        <begin position="793"/>
        <end position="803"/>
    </location>
</feature>
<feature type="region of interest" description="Disordered" evidence="3">
    <location>
        <begin position="862"/>
        <end position="975"/>
    </location>
</feature>
<evidence type="ECO:0000256" key="1">
    <source>
        <dbReference type="ARBA" id="ARBA00022468"/>
    </source>
</evidence>
<dbReference type="PANTHER" id="PTHR12659">
    <property type="entry name" value="RHO-TYPE GTPASE ACTIVATING PROTEIN"/>
    <property type="match status" value="1"/>
</dbReference>
<feature type="compositionally biased region" description="Basic residues" evidence="3">
    <location>
        <begin position="961"/>
        <end position="972"/>
    </location>
</feature>
<evidence type="ECO:0000256" key="3">
    <source>
        <dbReference type="SAM" id="MobiDB-lite"/>
    </source>
</evidence>
<feature type="domain" description="START" evidence="5">
    <location>
        <begin position="1413"/>
        <end position="1572"/>
    </location>
</feature>
<feature type="region of interest" description="Disordered" evidence="3">
    <location>
        <begin position="1015"/>
        <end position="1052"/>
    </location>
</feature>
<dbReference type="CDD" id="cd04375">
    <property type="entry name" value="RhoGAP_DLC1"/>
    <property type="match status" value="1"/>
</dbReference>
<evidence type="ECO:0000259" key="4">
    <source>
        <dbReference type="PROSITE" id="PS50238"/>
    </source>
</evidence>
<dbReference type="SUPFAM" id="SSF47769">
    <property type="entry name" value="SAM/Pointed domain"/>
    <property type="match status" value="1"/>
</dbReference>
<reference evidence="6" key="1">
    <citation type="submission" date="2013-07" db="EMBL/GenBank/DDBJ databases">
        <authorList>
            <person name="Geib S."/>
        </authorList>
    </citation>
    <scope>NUCLEOTIDE SEQUENCE</scope>
</reference>
<dbReference type="InterPro" id="IPR023393">
    <property type="entry name" value="START-like_dom_sf"/>
</dbReference>
<dbReference type="InterPro" id="IPR008936">
    <property type="entry name" value="Rho_GTPase_activation_prot"/>
</dbReference>
<sequence>MRHAAVTSTTASGHRPRAAAVTVAAAMTTLNGVAAAQQETDEESLKNRRQRQLENDMETMRHNAAATNWTHRESHNQSQSQSQSPGRSQLYMQQQQLVDGDKGLSSGGSHINGSSGLAAMLAIPKRERINHATMTTPPTSAATTMTTKLGNTVLLPSTLLTSSSASVASKSNGGSSATASLLLNGSDVTKKGSTSTIWTSEESILRSVGAVDEDNNSTSSSACEEASGVLSSGKSGISLDSSGLDNDNNESGIGTATPPKDISYWKSQQNDNESISSLDALRKMKFQKSSSVASSDDPDLLEVLSLCDEPHGVDEDIALNGGDESHDDNNDDQPQQHHQRQPHQRPPTGGIAADKLKNSKLLHLQQQQLLRAARQRHRQPAEHAHQRTRQDDNDNVDCNDVLELTATEAGDDGVVDVADLADEYDEGHDEFEVGPYCDCECNDGDASSASGSAGGGSRSGSTSANDTLSSNSVVLRRKLSAATTPIMMPYAGGAASGGGRAQKCRSHSLDTSSMPAVYYQYSPLQHQHPQQHHPLTRKLHQHLHGRGHGRERGQLSLALRQEPFQCLLSPSNFADLPSPSSASLHSGHESLGIQELTTKSNSAPLLLKQEKTRRDDFAGQKLTLRYSRSQSDRYLAEIEAVEACKWLRAAGFPQYAQMYEDHQFPLDLTNVAKDHTNLENDQLQSLYRRLCILNRCANMRLDQSHKAQTPQKEDSDDENCALSENWTFQPHIRRWSRIGEMGLELPPAGKLNIEKTESSSKESSPDRFEDDNYDVSGEGGGGGLSLTLPGNSTDSTLNDTADSSAVRLRRTGSERFKDGAKAFLRRVESIKSRRRKRQNREGIVISGPQALDLSQLGQRGSLRKPDAVYSTPPSPSAVSPMHTFPKGPMFGNELKVPSQSETFLSPNRASPKRTPTTPRSMRASPLHFFSNPMPHLKEGKSDDSSSYYSDSQESSAGGKLTLRKPSKTRRFLQRTGKVDDIGAHSDSECHHGRKLLIKDANSNTTEIKVKKLTRGGSLNLGKDPKKREGFRSASFRSRSTSRKETKTEETENVKRSAPVVRWHSFQMEERPHMIFRKCFSQKVDSHQKDNGIPFAAMSAGQLHILRKLALVILTGYMERYCPTHRSGWNWELPKFIKKIKMPDYKDKKVFGVPLLLVLQRTGQTMPIVIRAAFRWLQVRALDQIGLFRKSGVKSRIIKLKSEVEQLDSTALCMEVYDTQQAYDVADMLKQYFRDLPESLLTTKMSETFAAIFQHLPKDVRLEAVQSAVLLLPDENREILYALLEFLTLVAANAEQNQMTANNLAVCLAPSLFHSSISTGAASVSASPRRRKGAGVPDDKELQEAKASHECLSFMIENYKQIFTASKEKISKCNFGYMEESKPVPLEALGMQFHNWRGYLYECTKATIKEGREKTRGWFTISSQNDSNVDIAYKKVGDGHPLRLWRCTTEVEGPPKEVLDYIIKQRASWDSNLLESQTVKKLDESTEIFQYAIDGQFTTDFCVLRSWQTTNLPRGACVIVETSIDDSKAKPMFGAIRGVVLASRYLIEPCGSGRSRVMHLTRVDVKGRTPEWYNKSYGQICSLYLSKIRLAFKHVAEGPESKV</sequence>
<gene>
    <name evidence="6" type="primary">STA13</name>
</gene>
<dbReference type="InterPro" id="IPR013761">
    <property type="entry name" value="SAM/pointed_sf"/>
</dbReference>
<dbReference type="Gene3D" id="1.10.287.2070">
    <property type="match status" value="1"/>
</dbReference>
<feature type="region of interest" description="Disordered" evidence="3">
    <location>
        <begin position="67"/>
        <end position="89"/>
    </location>
</feature>
<dbReference type="PANTHER" id="PTHR12659:SF7">
    <property type="entry name" value="CROSSVEINLESS C, ISOFORM C"/>
    <property type="match status" value="1"/>
</dbReference>